<dbReference type="Pfam" id="PF01592">
    <property type="entry name" value="NifU_N"/>
    <property type="match status" value="1"/>
</dbReference>
<feature type="domain" description="NIF system FeS cluster assembly NifU N-terminal" evidence="3">
    <location>
        <begin position="12"/>
        <end position="130"/>
    </location>
</feature>
<dbReference type="FunFam" id="3.90.1010.10:FF:000002">
    <property type="entry name" value="Iron-sulfur cluster assembly scaffold protein NifU"/>
    <property type="match status" value="1"/>
</dbReference>
<evidence type="ECO:0000259" key="3">
    <source>
        <dbReference type="Pfam" id="PF01592"/>
    </source>
</evidence>
<dbReference type="InterPro" id="IPR002871">
    <property type="entry name" value="NIF_FeS_clus_asmbl_NifU_N"/>
</dbReference>
<accession>A0A1F5YC37</accession>
<organism evidence="4 5">
    <name type="scientific">Candidatus Glassbacteria bacterium RBG_16_58_8</name>
    <dbReference type="NCBI Taxonomy" id="1817866"/>
    <lineage>
        <taxon>Bacteria</taxon>
        <taxon>Candidatus Glassiibacteriota</taxon>
    </lineage>
</organism>
<dbReference type="PANTHER" id="PTHR10093">
    <property type="entry name" value="IRON-SULFUR CLUSTER ASSEMBLY ENZYME NIFU HOMOLOG"/>
    <property type="match status" value="1"/>
</dbReference>
<dbReference type="GO" id="GO:0051536">
    <property type="term" value="F:iron-sulfur cluster binding"/>
    <property type="evidence" value="ECO:0007669"/>
    <property type="project" value="InterPro"/>
</dbReference>
<dbReference type="GO" id="GO:0016226">
    <property type="term" value="P:iron-sulfur cluster assembly"/>
    <property type="evidence" value="ECO:0007669"/>
    <property type="project" value="InterPro"/>
</dbReference>
<evidence type="ECO:0000256" key="2">
    <source>
        <dbReference type="SAM" id="MobiDB-lite"/>
    </source>
</evidence>
<feature type="region of interest" description="Disordered" evidence="2">
    <location>
        <begin position="153"/>
        <end position="189"/>
    </location>
</feature>
<dbReference type="GO" id="GO:0005506">
    <property type="term" value="F:iron ion binding"/>
    <property type="evidence" value="ECO:0007669"/>
    <property type="project" value="InterPro"/>
</dbReference>
<dbReference type="Proteomes" id="UP000179034">
    <property type="component" value="Unassembled WGS sequence"/>
</dbReference>
<evidence type="ECO:0000256" key="1">
    <source>
        <dbReference type="ARBA" id="ARBA00006420"/>
    </source>
</evidence>
<protein>
    <submittedName>
        <fullName evidence="4">SUF system NifU family Fe-S cluster assembly protein</fullName>
    </submittedName>
</protein>
<dbReference type="EMBL" id="MFIW01000059">
    <property type="protein sequence ID" value="OGF97758.1"/>
    <property type="molecule type" value="Genomic_DNA"/>
</dbReference>
<dbReference type="SUPFAM" id="SSF82649">
    <property type="entry name" value="SufE/NifU"/>
    <property type="match status" value="1"/>
</dbReference>
<dbReference type="CDD" id="cd06664">
    <property type="entry name" value="IscU_like"/>
    <property type="match status" value="1"/>
</dbReference>
<gene>
    <name evidence="4" type="ORF">A2Z06_04005</name>
</gene>
<proteinExistence type="inferred from homology"/>
<evidence type="ECO:0000313" key="5">
    <source>
        <dbReference type="Proteomes" id="UP000179034"/>
    </source>
</evidence>
<dbReference type="NCBIfam" id="TIGR01994">
    <property type="entry name" value="SUF_scaf_2"/>
    <property type="match status" value="1"/>
</dbReference>
<dbReference type="Gene3D" id="3.90.1010.10">
    <property type="match status" value="1"/>
</dbReference>
<dbReference type="AlphaFoldDB" id="A0A1F5YC37"/>
<comment type="caution">
    <text evidence="4">The sequence shown here is derived from an EMBL/GenBank/DDBJ whole genome shotgun (WGS) entry which is preliminary data.</text>
</comment>
<sequence length="189" mass="20578">MQHPEPQLDELYREVVLDHYKNPRGRKPVESPHVCNEGFNPLCGDEVKIAIRLEGDRLGEVEVSGRGCSISVASGSMMAGELLGKRIGDARAIFKVFKAIMHGVERPDGVDLGDLEALEGVRKFPVRIKCALLPWVTLIDALDAIEKGADRLRTASTTEEEGEEIPASVAQPDIDRPGIPCDPGSDPED</sequence>
<reference evidence="4 5" key="1">
    <citation type="journal article" date="2016" name="Nat. Commun.">
        <title>Thousands of microbial genomes shed light on interconnected biogeochemical processes in an aquifer system.</title>
        <authorList>
            <person name="Anantharaman K."/>
            <person name="Brown C.T."/>
            <person name="Hug L.A."/>
            <person name="Sharon I."/>
            <person name="Castelle C.J."/>
            <person name="Probst A.J."/>
            <person name="Thomas B.C."/>
            <person name="Singh A."/>
            <person name="Wilkins M.J."/>
            <person name="Karaoz U."/>
            <person name="Brodie E.L."/>
            <person name="Williams K.H."/>
            <person name="Hubbard S.S."/>
            <person name="Banfield J.F."/>
        </authorList>
    </citation>
    <scope>NUCLEOTIDE SEQUENCE [LARGE SCALE GENOMIC DNA]</scope>
</reference>
<comment type="similarity">
    <text evidence="1">Belongs to the NifU family.</text>
</comment>
<evidence type="ECO:0000313" key="4">
    <source>
        <dbReference type="EMBL" id="OGF97758.1"/>
    </source>
</evidence>
<name>A0A1F5YC37_9BACT</name>